<comment type="function">
    <text evidence="2">Functions as an E3 ubiquitin ligase.</text>
</comment>
<evidence type="ECO:0000256" key="5">
    <source>
        <dbReference type="ARBA" id="ARBA00022679"/>
    </source>
</evidence>
<keyword evidence="10" id="KW-1185">Reference proteome</keyword>
<dbReference type="PROSITE" id="PS50011">
    <property type="entry name" value="PROTEIN_KINASE_DOM"/>
    <property type="match status" value="1"/>
</dbReference>
<dbReference type="InterPro" id="IPR001245">
    <property type="entry name" value="Ser-Thr/Tyr_kinase_cat_dom"/>
</dbReference>
<sequence>MDEIQREKVYVGVGIDVQDGFKVLNWVLKNWNNNNSHPISIVILHVAHNFSNDYVSTPFGKLPARSVNEEKLEVLKKYEEDKIKKLFSKYIAYCDKAKVPAEILQVEKVDEPIHQKRILDLIFSLGITKLVIGFSFMKPSLKSRSAISGLFYVHQHKPSFCELFIVCGGEQVFLRAKNEEKIMEDENGVTVARLKDKVTFKDWLEKIMFNDNNNNNNNKSNASTSKNLESSAVTQNQWEFYLREIDNYYQELLMSYSNLDERSCVQENDGSSQIGPIETGVIIEQNNSSSNTSATEKIEILQNKLNEAQMTIQMKRKEAKDEIERRTKAEWAICLCNSRAEEVESRIKEEVSAREEIKKEVEEEKEQTQEIRIDVEERKRRLKSLSELHSELSKRVHVSKIAKSRAERQLEKAIAERAEMVREIEELRRQRDVLNRRIEFCKQKDAIGMAARLMSQEEAAACAFREYSEEELRLATDNFSDRLRFKSGGDWSHVYKGRMPHSTVAIKMLASSLSLQDFQSKVRILGDIRQPHLIAMVGFCSEPKCVVFEYMHNGSLRDILFSRRRNRALKWHDRIRIATEVCSGLSFLNSVKPRPAIHCHLTPSNVLLDRNYVAKITGFGLDECNDEECNVESDIRALGVFLLHLLTGRNWAGLVEEAMIVDTDREAFVGVLDETAGAWPLDLAREIAGLGMRCMSRGELSIGMVMEELREIRRKGDEIAAREGRRVMRSGSGADRDWSSAVPSVYLCPILQDVMKNPHVAADGFSYELEAIQHWLQTGHDTSPMTNLRLKHTFLTPNHSLRSLIEDWHTKNNTSSAVLN</sequence>
<dbReference type="SUPFAM" id="SSF56112">
    <property type="entry name" value="Protein kinase-like (PK-like)"/>
    <property type="match status" value="1"/>
</dbReference>
<dbReference type="KEGG" id="adu:107487250"/>
<dbReference type="InterPro" id="IPR051348">
    <property type="entry name" value="U-box_ubiquitin_ligases"/>
</dbReference>
<comment type="pathway">
    <text evidence="3">Protein modification; protein ubiquitination.</text>
</comment>
<reference evidence="10" key="1">
    <citation type="journal article" date="2016" name="Nat. Genet.">
        <title>The genome sequences of Arachis duranensis and Arachis ipaensis, the diploid ancestors of cultivated peanut.</title>
        <authorList>
            <person name="Bertioli D.J."/>
            <person name="Cannon S.B."/>
            <person name="Froenicke L."/>
            <person name="Huang G."/>
            <person name="Farmer A.D."/>
            <person name="Cannon E.K."/>
            <person name="Liu X."/>
            <person name="Gao D."/>
            <person name="Clevenger J."/>
            <person name="Dash S."/>
            <person name="Ren L."/>
            <person name="Moretzsohn M.C."/>
            <person name="Shirasawa K."/>
            <person name="Huang W."/>
            <person name="Vidigal B."/>
            <person name="Abernathy B."/>
            <person name="Chu Y."/>
            <person name="Niederhuth C.E."/>
            <person name="Umale P."/>
            <person name="Araujo A.C."/>
            <person name="Kozik A."/>
            <person name="Kim K.D."/>
            <person name="Burow M.D."/>
            <person name="Varshney R.K."/>
            <person name="Wang X."/>
            <person name="Zhang X."/>
            <person name="Barkley N."/>
            <person name="Guimaraes P.M."/>
            <person name="Isobe S."/>
            <person name="Guo B."/>
            <person name="Liao B."/>
            <person name="Stalker H.T."/>
            <person name="Schmitz R.J."/>
            <person name="Scheffler B.E."/>
            <person name="Leal-Bertioli S.C."/>
            <person name="Xun X."/>
            <person name="Jackson S.A."/>
            <person name="Michelmore R."/>
            <person name="Ozias-Akins P."/>
        </authorList>
    </citation>
    <scope>NUCLEOTIDE SEQUENCE [LARGE SCALE GENOMIC DNA]</scope>
    <source>
        <strain evidence="10">cv. V14167</strain>
    </source>
</reference>
<dbReference type="PANTHER" id="PTHR45647:SF56">
    <property type="entry name" value="U-BOX DOMAIN-CONTAINING PROTEIN 50-RELATED"/>
    <property type="match status" value="1"/>
</dbReference>
<dbReference type="GO" id="GO:0004672">
    <property type="term" value="F:protein kinase activity"/>
    <property type="evidence" value="ECO:0007669"/>
    <property type="project" value="InterPro"/>
</dbReference>
<dbReference type="Pfam" id="PF07714">
    <property type="entry name" value="PK_Tyr_Ser-Thr"/>
    <property type="match status" value="1"/>
</dbReference>
<dbReference type="PANTHER" id="PTHR45647">
    <property type="entry name" value="OS02G0152300 PROTEIN"/>
    <property type="match status" value="1"/>
</dbReference>
<dbReference type="GeneID" id="107487250"/>
<reference evidence="11" key="2">
    <citation type="submission" date="2025-08" db="UniProtKB">
        <authorList>
            <consortium name="RefSeq"/>
        </authorList>
    </citation>
    <scope>IDENTIFICATION</scope>
    <source>
        <tissue evidence="11">Whole plant</tissue>
    </source>
</reference>
<name>A0A6P4D958_ARADU</name>
<dbReference type="InterPro" id="IPR013083">
    <property type="entry name" value="Znf_RING/FYVE/PHD"/>
</dbReference>
<evidence type="ECO:0000256" key="1">
    <source>
        <dbReference type="ARBA" id="ARBA00000900"/>
    </source>
</evidence>
<evidence type="ECO:0000256" key="2">
    <source>
        <dbReference type="ARBA" id="ARBA00003861"/>
    </source>
</evidence>
<accession>A0A6P4D958</accession>
<dbReference type="InterPro" id="IPR011009">
    <property type="entry name" value="Kinase-like_dom_sf"/>
</dbReference>
<dbReference type="AlphaFoldDB" id="A0A6P4D958"/>
<dbReference type="SMART" id="SM00504">
    <property type="entry name" value="Ubox"/>
    <property type="match status" value="1"/>
</dbReference>
<evidence type="ECO:0000259" key="8">
    <source>
        <dbReference type="PROSITE" id="PS50011"/>
    </source>
</evidence>
<keyword evidence="5" id="KW-0808">Transferase</keyword>
<dbReference type="GO" id="GO:0016567">
    <property type="term" value="P:protein ubiquitination"/>
    <property type="evidence" value="ECO:0007669"/>
    <property type="project" value="UniProtKB-UniPathway"/>
</dbReference>
<evidence type="ECO:0000256" key="6">
    <source>
        <dbReference type="ARBA" id="ARBA00022786"/>
    </source>
</evidence>
<feature type="domain" description="U-box" evidence="9">
    <location>
        <begin position="741"/>
        <end position="815"/>
    </location>
</feature>
<dbReference type="GO" id="GO:0005524">
    <property type="term" value="F:ATP binding"/>
    <property type="evidence" value="ECO:0007669"/>
    <property type="project" value="InterPro"/>
</dbReference>
<keyword evidence="7" id="KW-0175">Coiled coil</keyword>
<dbReference type="EC" id="2.3.2.27" evidence="4"/>
<evidence type="ECO:0000313" key="11">
    <source>
        <dbReference type="RefSeq" id="XP_015963350.1"/>
    </source>
</evidence>
<dbReference type="OrthoDB" id="10064100at2759"/>
<dbReference type="Pfam" id="PF04564">
    <property type="entry name" value="U-box"/>
    <property type="match status" value="1"/>
</dbReference>
<organism evidence="10 11">
    <name type="scientific">Arachis duranensis</name>
    <name type="common">Wild peanut</name>
    <dbReference type="NCBI Taxonomy" id="130453"/>
    <lineage>
        <taxon>Eukaryota</taxon>
        <taxon>Viridiplantae</taxon>
        <taxon>Streptophyta</taxon>
        <taxon>Embryophyta</taxon>
        <taxon>Tracheophyta</taxon>
        <taxon>Spermatophyta</taxon>
        <taxon>Magnoliopsida</taxon>
        <taxon>eudicotyledons</taxon>
        <taxon>Gunneridae</taxon>
        <taxon>Pentapetalae</taxon>
        <taxon>rosids</taxon>
        <taxon>fabids</taxon>
        <taxon>Fabales</taxon>
        <taxon>Fabaceae</taxon>
        <taxon>Papilionoideae</taxon>
        <taxon>50 kb inversion clade</taxon>
        <taxon>dalbergioids sensu lato</taxon>
        <taxon>Dalbergieae</taxon>
        <taxon>Pterocarpus clade</taxon>
        <taxon>Arachis</taxon>
    </lineage>
</organism>
<dbReference type="UniPathway" id="UPA00143"/>
<evidence type="ECO:0000313" key="10">
    <source>
        <dbReference type="Proteomes" id="UP000515211"/>
    </source>
</evidence>
<dbReference type="RefSeq" id="XP_015963350.1">
    <property type="nucleotide sequence ID" value="XM_016107864.3"/>
</dbReference>
<dbReference type="Proteomes" id="UP000515211">
    <property type="component" value="Chromosome 5"/>
</dbReference>
<dbReference type="CDD" id="cd16655">
    <property type="entry name" value="RING-Ubox_WDSUB1-like"/>
    <property type="match status" value="1"/>
</dbReference>
<dbReference type="InterPro" id="IPR003613">
    <property type="entry name" value="Ubox_domain"/>
</dbReference>
<gene>
    <name evidence="11" type="primary">LOC107487250</name>
</gene>
<protein>
    <recommendedName>
        <fullName evidence="4">RING-type E3 ubiquitin transferase</fullName>
        <ecNumber evidence="4">2.3.2.27</ecNumber>
    </recommendedName>
</protein>
<keyword evidence="6" id="KW-0833">Ubl conjugation pathway</keyword>
<proteinExistence type="predicted"/>
<dbReference type="SUPFAM" id="SSF57850">
    <property type="entry name" value="RING/U-box"/>
    <property type="match status" value="1"/>
</dbReference>
<feature type="domain" description="Protein kinase" evidence="8">
    <location>
        <begin position="480"/>
        <end position="795"/>
    </location>
</feature>
<dbReference type="PROSITE" id="PS51698">
    <property type="entry name" value="U_BOX"/>
    <property type="match status" value="1"/>
</dbReference>
<comment type="catalytic activity">
    <reaction evidence="1">
        <text>S-ubiquitinyl-[E2 ubiquitin-conjugating enzyme]-L-cysteine + [acceptor protein]-L-lysine = [E2 ubiquitin-conjugating enzyme]-L-cysteine + N(6)-ubiquitinyl-[acceptor protein]-L-lysine.</text>
        <dbReference type="EC" id="2.3.2.27"/>
    </reaction>
</comment>
<dbReference type="GO" id="GO:0061630">
    <property type="term" value="F:ubiquitin protein ligase activity"/>
    <property type="evidence" value="ECO:0007669"/>
    <property type="project" value="UniProtKB-EC"/>
</dbReference>
<feature type="coiled-coil region" evidence="7">
    <location>
        <begin position="291"/>
        <end position="444"/>
    </location>
</feature>
<dbReference type="Gene3D" id="3.30.40.10">
    <property type="entry name" value="Zinc/RING finger domain, C3HC4 (zinc finger)"/>
    <property type="match status" value="1"/>
</dbReference>
<evidence type="ECO:0000256" key="4">
    <source>
        <dbReference type="ARBA" id="ARBA00012483"/>
    </source>
</evidence>
<evidence type="ECO:0000259" key="9">
    <source>
        <dbReference type="PROSITE" id="PS51698"/>
    </source>
</evidence>
<evidence type="ECO:0000256" key="7">
    <source>
        <dbReference type="SAM" id="Coils"/>
    </source>
</evidence>
<evidence type="ECO:0000256" key="3">
    <source>
        <dbReference type="ARBA" id="ARBA00004906"/>
    </source>
</evidence>
<dbReference type="InterPro" id="IPR000719">
    <property type="entry name" value="Prot_kinase_dom"/>
</dbReference>
<dbReference type="Gene3D" id="1.10.510.10">
    <property type="entry name" value="Transferase(Phosphotransferase) domain 1"/>
    <property type="match status" value="1"/>
</dbReference>
<dbReference type="Gene3D" id="3.30.200.20">
    <property type="entry name" value="Phosphorylase Kinase, domain 1"/>
    <property type="match status" value="1"/>
</dbReference>